<accession>A0ABR2DBP8</accession>
<evidence type="ECO:0000313" key="2">
    <source>
        <dbReference type="Proteomes" id="UP001472677"/>
    </source>
</evidence>
<proteinExistence type="predicted"/>
<protein>
    <submittedName>
        <fullName evidence="1">Uncharacterized protein</fullName>
    </submittedName>
</protein>
<evidence type="ECO:0000313" key="1">
    <source>
        <dbReference type="EMBL" id="KAK8534748.1"/>
    </source>
</evidence>
<organism evidence="1 2">
    <name type="scientific">Hibiscus sabdariffa</name>
    <name type="common">roselle</name>
    <dbReference type="NCBI Taxonomy" id="183260"/>
    <lineage>
        <taxon>Eukaryota</taxon>
        <taxon>Viridiplantae</taxon>
        <taxon>Streptophyta</taxon>
        <taxon>Embryophyta</taxon>
        <taxon>Tracheophyta</taxon>
        <taxon>Spermatophyta</taxon>
        <taxon>Magnoliopsida</taxon>
        <taxon>eudicotyledons</taxon>
        <taxon>Gunneridae</taxon>
        <taxon>Pentapetalae</taxon>
        <taxon>rosids</taxon>
        <taxon>malvids</taxon>
        <taxon>Malvales</taxon>
        <taxon>Malvaceae</taxon>
        <taxon>Malvoideae</taxon>
        <taxon>Hibiscus</taxon>
    </lineage>
</organism>
<keyword evidence="2" id="KW-1185">Reference proteome</keyword>
<comment type="caution">
    <text evidence="1">The sequence shown here is derived from an EMBL/GenBank/DDBJ whole genome shotgun (WGS) entry which is preliminary data.</text>
</comment>
<reference evidence="1 2" key="1">
    <citation type="journal article" date="2024" name="G3 (Bethesda)">
        <title>Genome assembly of Hibiscus sabdariffa L. provides insights into metabolisms of medicinal natural products.</title>
        <authorList>
            <person name="Kim T."/>
        </authorList>
    </citation>
    <scope>NUCLEOTIDE SEQUENCE [LARGE SCALE GENOMIC DNA]</scope>
    <source>
        <strain evidence="1">TK-2024</strain>
        <tissue evidence="1">Old leaves</tissue>
    </source>
</reference>
<sequence length="78" mass="8428">MNHVGSLEVIGNDPNQSFLEAMVHDLGVLHAAEEATSGQKKNLPARLHGIDLALARAHSDSLVKLGMKLCLELEEVML</sequence>
<dbReference type="Proteomes" id="UP001472677">
    <property type="component" value="Unassembled WGS sequence"/>
</dbReference>
<dbReference type="EMBL" id="JBBPBM010000031">
    <property type="protein sequence ID" value="KAK8534748.1"/>
    <property type="molecule type" value="Genomic_DNA"/>
</dbReference>
<name>A0ABR2DBP8_9ROSI</name>
<gene>
    <name evidence="1" type="ORF">V6N12_057392</name>
</gene>